<keyword evidence="1" id="KW-0472">Membrane</keyword>
<dbReference type="PANTHER" id="PTHR44825">
    <property type="match status" value="1"/>
</dbReference>
<dbReference type="SMART" id="SM00271">
    <property type="entry name" value="DnaJ"/>
    <property type="match status" value="1"/>
</dbReference>
<dbReference type="InterPro" id="IPR001623">
    <property type="entry name" value="DnaJ_domain"/>
</dbReference>
<keyword evidence="1" id="KW-1133">Transmembrane helix</keyword>
<comment type="caution">
    <text evidence="3">The sequence shown here is derived from an EMBL/GenBank/DDBJ whole genome shotgun (WGS) entry which is preliminary data.</text>
</comment>
<dbReference type="Pfam" id="PF00226">
    <property type="entry name" value="DnaJ"/>
    <property type="match status" value="1"/>
</dbReference>
<reference evidence="3 4" key="1">
    <citation type="journal article" date="2018" name="J. Allergy Clin. Immunol.">
        <title>High-quality assembly of Dermatophagoides pteronyssinus genome and transcriptome reveals a wide range of novel allergens.</title>
        <authorList>
            <person name="Liu X.Y."/>
            <person name="Yang K.Y."/>
            <person name="Wang M.Q."/>
            <person name="Kwok J.S."/>
            <person name="Zeng X."/>
            <person name="Yang Z."/>
            <person name="Xiao X.J."/>
            <person name="Lau C.P."/>
            <person name="Li Y."/>
            <person name="Huang Z.M."/>
            <person name="Ba J.G."/>
            <person name="Yim A.K."/>
            <person name="Ouyang C.Y."/>
            <person name="Ngai S.M."/>
            <person name="Chan T.F."/>
            <person name="Leung E.L."/>
            <person name="Liu L."/>
            <person name="Liu Z.G."/>
            <person name="Tsui S.K."/>
        </authorList>
    </citation>
    <scope>NUCLEOTIDE SEQUENCE [LARGE SCALE GENOMIC DNA]</scope>
    <source>
        <strain evidence="3">Derp</strain>
    </source>
</reference>
<evidence type="ECO:0000256" key="1">
    <source>
        <dbReference type="SAM" id="Phobius"/>
    </source>
</evidence>
<gene>
    <name evidence="3" type="primary">dnajc4</name>
    <name evidence="3" type="ORF">DERP_008621</name>
</gene>
<dbReference type="Proteomes" id="UP000887458">
    <property type="component" value="Unassembled WGS sequence"/>
</dbReference>
<dbReference type="InterPro" id="IPR036869">
    <property type="entry name" value="J_dom_sf"/>
</dbReference>
<keyword evidence="4" id="KW-1185">Reference proteome</keyword>
<evidence type="ECO:0000313" key="3">
    <source>
        <dbReference type="EMBL" id="KAH9414780.1"/>
    </source>
</evidence>
<sequence length="298" mass="35881">MTFNIKKRYLFCLYFFGNYNGMSFFVTNVGQNFVKTFLSSYVTGHCCLTTGHYHVRSLWTTKHFQKQQENYYSVLGLKHDCSQDQIRAAYLNLCKKYHPDKSAKNNTSEQQIIDDTARFQKINEAYNCLCKVDTRNQYDLSLNFGLGNNPFIKRPPKGYYYHQPPPMDHSDPYHHRYYYHQSPFSDRATYNHYRHMRETMYQEREGYSKFHREMFGSRFTSFILLTLVITIILESINSLLNSEIHQLNTKKRYDVITEIYKEVYILWKESLKNKNTIIMDDFNIRQYRPRTNMDDDHE</sequence>
<evidence type="ECO:0000313" key="4">
    <source>
        <dbReference type="Proteomes" id="UP000887458"/>
    </source>
</evidence>
<reference evidence="3 4" key="2">
    <citation type="journal article" date="2022" name="Mol. Biol. Evol.">
        <title>Comparative Genomics Reveals Insights into the Divergent Evolution of Astigmatic Mites and Household Pest Adaptations.</title>
        <authorList>
            <person name="Xiong Q."/>
            <person name="Wan A.T."/>
            <person name="Liu X."/>
            <person name="Fung C.S."/>
            <person name="Xiao X."/>
            <person name="Malainual N."/>
            <person name="Hou J."/>
            <person name="Wang L."/>
            <person name="Wang M."/>
            <person name="Yang K.Y."/>
            <person name="Cui Y."/>
            <person name="Leung E.L."/>
            <person name="Nong W."/>
            <person name="Shin S.K."/>
            <person name="Au S.W."/>
            <person name="Jeong K.Y."/>
            <person name="Chew F.T."/>
            <person name="Hui J.H."/>
            <person name="Leung T.F."/>
            <person name="Tungtrongchitr A."/>
            <person name="Zhong N."/>
            <person name="Liu Z."/>
            <person name="Tsui S.K."/>
        </authorList>
    </citation>
    <scope>NUCLEOTIDE SEQUENCE [LARGE SCALE GENOMIC DNA]</scope>
    <source>
        <strain evidence="3">Derp</strain>
    </source>
</reference>
<dbReference type="CDD" id="cd06257">
    <property type="entry name" value="DnaJ"/>
    <property type="match status" value="1"/>
</dbReference>
<accession>A0ABQ8IXF7</accession>
<dbReference type="PRINTS" id="PR00625">
    <property type="entry name" value="JDOMAIN"/>
</dbReference>
<proteinExistence type="predicted"/>
<evidence type="ECO:0000259" key="2">
    <source>
        <dbReference type="PROSITE" id="PS50076"/>
    </source>
</evidence>
<name>A0ABQ8IXF7_DERPT</name>
<dbReference type="EMBL" id="NJHN03000105">
    <property type="protein sequence ID" value="KAH9414780.1"/>
    <property type="molecule type" value="Genomic_DNA"/>
</dbReference>
<feature type="domain" description="J" evidence="2">
    <location>
        <begin position="70"/>
        <end position="142"/>
    </location>
</feature>
<protein>
    <submittedName>
        <fullName evidence="3">DnaJ molecular chaperone y domain</fullName>
    </submittedName>
</protein>
<feature type="transmembrane region" description="Helical" evidence="1">
    <location>
        <begin position="219"/>
        <end position="240"/>
    </location>
</feature>
<dbReference type="PROSITE" id="PS50076">
    <property type="entry name" value="DNAJ_2"/>
    <property type="match status" value="1"/>
</dbReference>
<dbReference type="SUPFAM" id="SSF46565">
    <property type="entry name" value="Chaperone J-domain"/>
    <property type="match status" value="1"/>
</dbReference>
<dbReference type="PANTHER" id="PTHR44825:SF1">
    <property type="entry name" value="DNAJ HOMOLOG SUBFAMILY C MEMBER 4"/>
    <property type="match status" value="1"/>
</dbReference>
<keyword evidence="1" id="KW-0812">Transmembrane</keyword>
<dbReference type="Gene3D" id="1.10.287.110">
    <property type="entry name" value="DnaJ domain"/>
    <property type="match status" value="1"/>
</dbReference>
<organism evidence="3 4">
    <name type="scientific">Dermatophagoides pteronyssinus</name>
    <name type="common">European house dust mite</name>
    <dbReference type="NCBI Taxonomy" id="6956"/>
    <lineage>
        <taxon>Eukaryota</taxon>
        <taxon>Metazoa</taxon>
        <taxon>Ecdysozoa</taxon>
        <taxon>Arthropoda</taxon>
        <taxon>Chelicerata</taxon>
        <taxon>Arachnida</taxon>
        <taxon>Acari</taxon>
        <taxon>Acariformes</taxon>
        <taxon>Sarcoptiformes</taxon>
        <taxon>Astigmata</taxon>
        <taxon>Psoroptidia</taxon>
        <taxon>Analgoidea</taxon>
        <taxon>Pyroglyphidae</taxon>
        <taxon>Dermatophagoidinae</taxon>
        <taxon>Dermatophagoides</taxon>
    </lineage>
</organism>
<dbReference type="InterPro" id="IPR052763">
    <property type="entry name" value="DnaJ_C4"/>
</dbReference>